<keyword evidence="10" id="KW-0732">Signal</keyword>
<comment type="caution">
    <text evidence="11">The sequence shown here is derived from an EMBL/GenBank/DDBJ whole genome shotgun (WGS) entry which is preliminary data.</text>
</comment>
<dbReference type="InterPro" id="IPR000801">
    <property type="entry name" value="Esterase-like"/>
</dbReference>
<evidence type="ECO:0000256" key="3">
    <source>
        <dbReference type="ARBA" id="ARBA00012820"/>
    </source>
</evidence>
<evidence type="ECO:0000256" key="8">
    <source>
        <dbReference type="ARBA" id="ARBA00048109"/>
    </source>
</evidence>
<keyword evidence="12" id="KW-1185">Reference proteome</keyword>
<evidence type="ECO:0000256" key="6">
    <source>
        <dbReference type="ARBA" id="ARBA00023315"/>
    </source>
</evidence>
<proteinExistence type="inferred from homology"/>
<dbReference type="Pfam" id="PF00756">
    <property type="entry name" value="Esterase"/>
    <property type="match status" value="1"/>
</dbReference>
<evidence type="ECO:0000256" key="4">
    <source>
        <dbReference type="ARBA" id="ARBA00013244"/>
    </source>
</evidence>
<evidence type="ECO:0000313" key="12">
    <source>
        <dbReference type="Proteomes" id="UP000621266"/>
    </source>
</evidence>
<dbReference type="InterPro" id="IPR050583">
    <property type="entry name" value="Mycobacterial_A85_antigen"/>
</dbReference>
<dbReference type="EC" id="2.3.1.122" evidence="3"/>
<evidence type="ECO:0000256" key="7">
    <source>
        <dbReference type="ARBA" id="ARBA00032572"/>
    </source>
</evidence>
<evidence type="ECO:0000256" key="5">
    <source>
        <dbReference type="ARBA" id="ARBA00022679"/>
    </source>
</evidence>
<feature type="region of interest" description="Disordered" evidence="9">
    <location>
        <begin position="255"/>
        <end position="276"/>
    </location>
</feature>
<dbReference type="PROSITE" id="PS51318">
    <property type="entry name" value="TAT"/>
    <property type="match status" value="1"/>
</dbReference>
<protein>
    <recommendedName>
        <fullName evidence="7">Acyl-CoA:diacylglycerol acyltransferase</fullName>
        <ecNumber evidence="3">2.3.1.122</ecNumber>
        <ecNumber evidence="4">2.3.1.20</ecNumber>
    </recommendedName>
</protein>
<organism evidence="11 12">
    <name type="scientific">Streptomyces lycii</name>
    <dbReference type="NCBI Taxonomy" id="2654337"/>
    <lineage>
        <taxon>Bacteria</taxon>
        <taxon>Bacillati</taxon>
        <taxon>Actinomycetota</taxon>
        <taxon>Actinomycetes</taxon>
        <taxon>Kitasatosporales</taxon>
        <taxon>Streptomycetaceae</taxon>
        <taxon>Streptomyces</taxon>
    </lineage>
</organism>
<evidence type="ECO:0000256" key="9">
    <source>
        <dbReference type="SAM" id="MobiDB-lite"/>
    </source>
</evidence>
<sequence>MGKAREVTRRRLLTTMGLLGVAAPLTALVPSAAAAGRTSAGARVAGEQRVARRMTDLTLESPALGGRAKVRLLTPDGWERRRAGERWPVLYLLHGITDDHQAWSRDTDVAEWPALRDVLVVMPDGGFAGFYSNWWNEGTAGPPAWETFHLYELRRLLEYGYGAGGARAVAGMSMGGFGAISYAARRPDLFRAAASFSGVVHPLHPRLLPMFTGFKDLTGVDLGPLWGDPVAQRHIWRAHDPYHLAHRLRGTPVYLSAGDGNPGPLDPPGQPGDPEDPEAMINEVNRATAARFHAAGIPLTTHFHTGTHHPAYGGRELRRSLPILLAALGVGARVR</sequence>
<evidence type="ECO:0000256" key="1">
    <source>
        <dbReference type="ARBA" id="ARBA00000697"/>
    </source>
</evidence>
<feature type="signal peptide" evidence="10">
    <location>
        <begin position="1"/>
        <end position="27"/>
    </location>
</feature>
<evidence type="ECO:0000256" key="10">
    <source>
        <dbReference type="SAM" id="SignalP"/>
    </source>
</evidence>
<dbReference type="PANTHER" id="PTHR48098:SF1">
    <property type="entry name" value="DIACYLGLYCEROL ACYLTRANSFERASE_MYCOLYLTRANSFERASE AG85A"/>
    <property type="match status" value="1"/>
</dbReference>
<keyword evidence="6" id="KW-0012">Acyltransferase</keyword>
<evidence type="ECO:0000313" key="11">
    <source>
        <dbReference type="EMBL" id="KAF4407982.1"/>
    </source>
</evidence>
<keyword evidence="5" id="KW-0808">Transferase</keyword>
<comment type="catalytic activity">
    <reaction evidence="1">
        <text>2 alpha,alpha'-trehalose 6-mycolate = alpha,alpha'-trehalose 6,6'-bismycolate + alpha,alpha-trehalose</text>
        <dbReference type="Rhea" id="RHEA:23472"/>
        <dbReference type="ChEBI" id="CHEBI:16551"/>
        <dbReference type="ChEBI" id="CHEBI:18195"/>
        <dbReference type="ChEBI" id="CHEBI:18234"/>
        <dbReference type="EC" id="2.3.1.122"/>
    </reaction>
</comment>
<dbReference type="InterPro" id="IPR029058">
    <property type="entry name" value="AB_hydrolase_fold"/>
</dbReference>
<dbReference type="Gene3D" id="3.40.50.1820">
    <property type="entry name" value="alpha/beta hydrolase"/>
    <property type="match status" value="1"/>
</dbReference>
<comment type="similarity">
    <text evidence="2">Belongs to the mycobacterial A85 antigen family.</text>
</comment>
<evidence type="ECO:0000256" key="2">
    <source>
        <dbReference type="ARBA" id="ARBA00005874"/>
    </source>
</evidence>
<comment type="catalytic activity">
    <reaction evidence="8">
        <text>an acyl-CoA + a 1,2-diacyl-sn-glycerol = a triacyl-sn-glycerol + CoA</text>
        <dbReference type="Rhea" id="RHEA:10868"/>
        <dbReference type="ChEBI" id="CHEBI:17815"/>
        <dbReference type="ChEBI" id="CHEBI:57287"/>
        <dbReference type="ChEBI" id="CHEBI:58342"/>
        <dbReference type="ChEBI" id="CHEBI:64615"/>
        <dbReference type="EC" id="2.3.1.20"/>
    </reaction>
</comment>
<dbReference type="SUPFAM" id="SSF53474">
    <property type="entry name" value="alpha/beta-Hydrolases"/>
    <property type="match status" value="1"/>
</dbReference>
<name>A0ABQ7FGE6_9ACTN</name>
<dbReference type="EC" id="2.3.1.20" evidence="4"/>
<dbReference type="Proteomes" id="UP000621266">
    <property type="component" value="Unassembled WGS sequence"/>
</dbReference>
<dbReference type="InterPro" id="IPR006311">
    <property type="entry name" value="TAT_signal"/>
</dbReference>
<gene>
    <name evidence="11" type="ORF">GCU69_16540</name>
</gene>
<dbReference type="PANTHER" id="PTHR48098">
    <property type="entry name" value="ENTEROCHELIN ESTERASE-RELATED"/>
    <property type="match status" value="1"/>
</dbReference>
<feature type="chain" id="PRO_5046970287" description="Acyl-CoA:diacylglycerol acyltransferase" evidence="10">
    <location>
        <begin position="28"/>
        <end position="335"/>
    </location>
</feature>
<accession>A0ABQ7FGE6</accession>
<reference evidence="11 12" key="1">
    <citation type="submission" date="2019-10" db="EMBL/GenBank/DDBJ databases">
        <title>Streptomyces tenebrisbrunneis sp.nov., an endogenous actinomycete isolated from of Lycium ruthenicum.</title>
        <authorList>
            <person name="Ma L."/>
        </authorList>
    </citation>
    <scope>NUCLEOTIDE SEQUENCE [LARGE SCALE GENOMIC DNA]</scope>
    <source>
        <strain evidence="11 12">TRM 66187</strain>
    </source>
</reference>
<dbReference type="RefSeq" id="WP_156206461.1">
    <property type="nucleotide sequence ID" value="NZ_WHPN01000293.1"/>
</dbReference>
<dbReference type="EMBL" id="WHPN01000293">
    <property type="protein sequence ID" value="KAF4407982.1"/>
    <property type="molecule type" value="Genomic_DNA"/>
</dbReference>